<reference evidence="1 2" key="1">
    <citation type="journal article" date="2024" name="G3 (Bethesda)">
        <title>Genome assembly of Hibiscus sabdariffa L. provides insights into metabolisms of medicinal natural products.</title>
        <authorList>
            <person name="Kim T."/>
        </authorList>
    </citation>
    <scope>NUCLEOTIDE SEQUENCE [LARGE SCALE GENOMIC DNA]</scope>
    <source>
        <strain evidence="1">TK-2024</strain>
        <tissue evidence="1">Old leaves</tissue>
    </source>
</reference>
<proteinExistence type="predicted"/>
<organism evidence="1 2">
    <name type="scientific">Hibiscus sabdariffa</name>
    <name type="common">roselle</name>
    <dbReference type="NCBI Taxonomy" id="183260"/>
    <lineage>
        <taxon>Eukaryota</taxon>
        <taxon>Viridiplantae</taxon>
        <taxon>Streptophyta</taxon>
        <taxon>Embryophyta</taxon>
        <taxon>Tracheophyta</taxon>
        <taxon>Spermatophyta</taxon>
        <taxon>Magnoliopsida</taxon>
        <taxon>eudicotyledons</taxon>
        <taxon>Gunneridae</taxon>
        <taxon>Pentapetalae</taxon>
        <taxon>rosids</taxon>
        <taxon>malvids</taxon>
        <taxon>Malvales</taxon>
        <taxon>Malvaceae</taxon>
        <taxon>Malvoideae</taxon>
        <taxon>Hibiscus</taxon>
    </lineage>
</organism>
<dbReference type="Proteomes" id="UP001472677">
    <property type="component" value="Unassembled WGS sequence"/>
</dbReference>
<sequence>MVADMVTENGEWDWDRLKELLPESVLDHMAAMPPPLAHLGDDVPGWRWDDKREFRVSSAYETLIRIGA</sequence>
<comment type="caution">
    <text evidence="1">The sequence shown here is derived from an EMBL/GenBank/DDBJ whole genome shotgun (WGS) entry which is preliminary data.</text>
</comment>
<evidence type="ECO:0000313" key="1">
    <source>
        <dbReference type="EMBL" id="KAK8533747.1"/>
    </source>
</evidence>
<keyword evidence="2" id="KW-1185">Reference proteome</keyword>
<gene>
    <name evidence="1" type="ORF">V6N12_047151</name>
</gene>
<evidence type="ECO:0000313" key="2">
    <source>
        <dbReference type="Proteomes" id="UP001472677"/>
    </source>
</evidence>
<name>A0ABR2DAX6_9ROSI</name>
<dbReference type="EMBL" id="JBBPBM010000032">
    <property type="protein sequence ID" value="KAK8533747.1"/>
    <property type="molecule type" value="Genomic_DNA"/>
</dbReference>
<protein>
    <submittedName>
        <fullName evidence="1">Uncharacterized protein</fullName>
    </submittedName>
</protein>
<accession>A0ABR2DAX6</accession>